<dbReference type="InterPro" id="IPR011989">
    <property type="entry name" value="ARM-like"/>
</dbReference>
<dbReference type="Pfam" id="PF13646">
    <property type="entry name" value="HEAT_2"/>
    <property type="match status" value="1"/>
</dbReference>
<evidence type="ECO:0008006" key="3">
    <source>
        <dbReference type="Google" id="ProtNLM"/>
    </source>
</evidence>
<dbReference type="Gene3D" id="1.25.10.10">
    <property type="entry name" value="Leucine-rich Repeat Variant"/>
    <property type="match status" value="1"/>
</dbReference>
<dbReference type="SUPFAM" id="SSF48371">
    <property type="entry name" value="ARM repeat"/>
    <property type="match status" value="1"/>
</dbReference>
<gene>
    <name evidence="1" type="ORF">DPPLL_38120</name>
</gene>
<name>A0ABN6MD82_9BACT</name>
<evidence type="ECO:0000313" key="2">
    <source>
        <dbReference type="Proteomes" id="UP000830055"/>
    </source>
</evidence>
<dbReference type="Proteomes" id="UP000830055">
    <property type="component" value="Chromosome"/>
</dbReference>
<accession>A0ABN6MD82</accession>
<sequence length="139" mass="15427">MDGELNDPELLQVVKDFLELGHADTIAIMVHRGAWPLEWTGQILDDERFNVRLGVSVLFEELRTRMPGQLNRAIPSLLPLLTSPQPHLRGDAISVLAIIGTPEALDHIRPMADDPHPQVREIVADILHQTTVGRVAPIS</sequence>
<keyword evidence="2" id="KW-1185">Reference proteome</keyword>
<dbReference type="InterPro" id="IPR016024">
    <property type="entry name" value="ARM-type_fold"/>
</dbReference>
<organism evidence="1 2">
    <name type="scientific">Desulfofustis limnaeus</name>
    <dbReference type="NCBI Taxonomy" id="2740163"/>
    <lineage>
        <taxon>Bacteria</taxon>
        <taxon>Pseudomonadati</taxon>
        <taxon>Thermodesulfobacteriota</taxon>
        <taxon>Desulfobulbia</taxon>
        <taxon>Desulfobulbales</taxon>
        <taxon>Desulfocapsaceae</taxon>
        <taxon>Desulfofustis</taxon>
    </lineage>
</organism>
<evidence type="ECO:0000313" key="1">
    <source>
        <dbReference type="EMBL" id="BDD89447.1"/>
    </source>
</evidence>
<proteinExistence type="predicted"/>
<protein>
    <recommendedName>
        <fullName evidence="3">HEAT repeat domain-containing protein</fullName>
    </recommendedName>
</protein>
<reference evidence="1 2" key="1">
    <citation type="submission" date="2022-01" db="EMBL/GenBank/DDBJ databases">
        <title>Desulfofustis limnae sp. nov., a novel mesophilic sulfate-reducing bacterium isolated from marsh soil.</title>
        <authorList>
            <person name="Watanabe M."/>
            <person name="Takahashi A."/>
            <person name="Kojima H."/>
            <person name="Fukui M."/>
        </authorList>
    </citation>
    <scope>NUCLEOTIDE SEQUENCE [LARGE SCALE GENOMIC DNA]</scope>
    <source>
        <strain evidence="1 2">PPLL</strain>
    </source>
</reference>
<dbReference type="RefSeq" id="WP_284152747.1">
    <property type="nucleotide sequence ID" value="NZ_AP025516.1"/>
</dbReference>
<dbReference type="EMBL" id="AP025516">
    <property type="protein sequence ID" value="BDD89447.1"/>
    <property type="molecule type" value="Genomic_DNA"/>
</dbReference>